<organism evidence="1 2">
    <name type="scientific">Kribbella amoyensis</name>
    <dbReference type="NCBI Taxonomy" id="996641"/>
    <lineage>
        <taxon>Bacteria</taxon>
        <taxon>Bacillati</taxon>
        <taxon>Actinomycetota</taxon>
        <taxon>Actinomycetes</taxon>
        <taxon>Propionibacteriales</taxon>
        <taxon>Kribbellaceae</taxon>
        <taxon>Kribbella</taxon>
    </lineage>
</organism>
<dbReference type="EMBL" id="VIVK01000001">
    <property type="protein sequence ID" value="TWD80007.1"/>
    <property type="molecule type" value="Genomic_DNA"/>
</dbReference>
<keyword evidence="2" id="KW-1185">Reference proteome</keyword>
<gene>
    <name evidence="1" type="ORF">FB561_1073</name>
</gene>
<proteinExistence type="predicted"/>
<evidence type="ECO:0000313" key="1">
    <source>
        <dbReference type="EMBL" id="TWD80007.1"/>
    </source>
</evidence>
<dbReference type="Proteomes" id="UP000318380">
    <property type="component" value="Unassembled WGS sequence"/>
</dbReference>
<dbReference type="AlphaFoldDB" id="A0A561BMF3"/>
<sequence>MQNSVELGSESSPKKLETWLASPTMSDWERFVAEVSWFVQPGEKVDVGTALPWTRGGVDGLPVLSDLLASATVTPVSVGGRAYEVVAWGPSEGRRGWLCHPPVAAWNDAVHPIHREFWKVCGGIVERFGEPPSWWSNQNEVLTVAAAEVRAADVLDAYSWLWEDSGLDLPIDPAEYSVVAVEANGNLTLAHRTKGDLLLFAPDHSFEGVTDHPACPPYSLLTIDAAPDLPTWIDLCADAWRG</sequence>
<evidence type="ECO:0000313" key="2">
    <source>
        <dbReference type="Proteomes" id="UP000318380"/>
    </source>
</evidence>
<accession>A0A561BMF3</accession>
<name>A0A561BMF3_9ACTN</name>
<reference evidence="1 2" key="1">
    <citation type="submission" date="2019-06" db="EMBL/GenBank/DDBJ databases">
        <title>Sequencing the genomes of 1000 actinobacteria strains.</title>
        <authorList>
            <person name="Klenk H.-P."/>
        </authorList>
    </citation>
    <scope>NUCLEOTIDE SEQUENCE [LARGE SCALE GENOMIC DNA]</scope>
    <source>
        <strain evidence="1 2">DSM 24683</strain>
    </source>
</reference>
<comment type="caution">
    <text evidence="1">The sequence shown here is derived from an EMBL/GenBank/DDBJ whole genome shotgun (WGS) entry which is preliminary data.</text>
</comment>
<protein>
    <submittedName>
        <fullName evidence="1">Uncharacterized protein</fullName>
    </submittedName>
</protein>